<organism evidence="6 7">
    <name type="scientific">Glycocaulis alkaliphilus</name>
    <dbReference type="NCBI Taxonomy" id="1434191"/>
    <lineage>
        <taxon>Bacteria</taxon>
        <taxon>Pseudomonadati</taxon>
        <taxon>Pseudomonadota</taxon>
        <taxon>Alphaproteobacteria</taxon>
        <taxon>Maricaulales</taxon>
        <taxon>Maricaulaceae</taxon>
        <taxon>Glycocaulis</taxon>
    </lineage>
</organism>
<keyword evidence="3" id="KW-0812">Transmembrane</keyword>
<dbReference type="RefSeq" id="WP_233352377.1">
    <property type="nucleotide sequence ID" value="NZ_BMFB01000001.1"/>
</dbReference>
<reference evidence="6 7" key="1">
    <citation type="submission" date="2016-12" db="EMBL/GenBank/DDBJ databases">
        <title>The genome of dimorphic prosthecate Glycocaulis alkaliphilus 6b-8t, isolated from crude oil dictates its adaptability in petroleum environments.</title>
        <authorList>
            <person name="Wu X.-L."/>
            <person name="Geng S."/>
        </authorList>
    </citation>
    <scope>NUCLEOTIDE SEQUENCE [LARGE SCALE GENOMIC DNA]</scope>
    <source>
        <strain evidence="6 7">6B-8</strain>
    </source>
</reference>
<dbReference type="InterPro" id="IPR019108">
    <property type="entry name" value="Caa3_assmbl_CtaG-rel"/>
</dbReference>
<dbReference type="GO" id="GO:0005886">
    <property type="term" value="C:plasma membrane"/>
    <property type="evidence" value="ECO:0007669"/>
    <property type="project" value="UniProtKB-SubCell"/>
</dbReference>
<name>A0A3T0ECS5_9PROT</name>
<evidence type="ECO:0000256" key="1">
    <source>
        <dbReference type="ARBA" id="ARBA00004651"/>
    </source>
</evidence>
<protein>
    <submittedName>
        <fullName evidence="6">Uncharacterized protein</fullName>
    </submittedName>
</protein>
<proteinExistence type="predicted"/>
<evidence type="ECO:0000256" key="2">
    <source>
        <dbReference type="ARBA" id="ARBA00022475"/>
    </source>
</evidence>
<dbReference type="EMBL" id="CP018911">
    <property type="protein sequence ID" value="AZU05105.1"/>
    <property type="molecule type" value="Genomic_DNA"/>
</dbReference>
<gene>
    <name evidence="6" type="ORF">X907_2594</name>
</gene>
<keyword evidence="5" id="KW-0472">Membrane</keyword>
<keyword evidence="7" id="KW-1185">Reference proteome</keyword>
<sequence>MTLMVSGQSAAYCGPPARPDGLWSAWNTDPWLIAALIVLAVAGGALAVRRGAQAGKRNPALPGAWLIAFALFVTPLCAMSVALFSMRAVNHLILVAVLAPLLAYGLGARRFSGWLGPAAIVHAVLFWFWHAPAPYAAALGHDGIYWLMQLSLLGSAVWFWSALMARWNDIVATAGTLAGFAAQMGLLGALIAFAPDPLYAPHAVTTAAWGITALEDQQLAGLIMWVPGVLPYLIALGLAVAAALSRSGETAAR</sequence>
<evidence type="ECO:0000256" key="3">
    <source>
        <dbReference type="ARBA" id="ARBA00022692"/>
    </source>
</evidence>
<accession>A0A3T0ECS5</accession>
<dbReference type="KEGG" id="gak:X907_2594"/>
<evidence type="ECO:0000313" key="6">
    <source>
        <dbReference type="EMBL" id="AZU05105.1"/>
    </source>
</evidence>
<dbReference type="AlphaFoldDB" id="A0A3T0ECS5"/>
<evidence type="ECO:0000313" key="7">
    <source>
        <dbReference type="Proteomes" id="UP000286954"/>
    </source>
</evidence>
<keyword evidence="4" id="KW-1133">Transmembrane helix</keyword>
<dbReference type="Proteomes" id="UP000286954">
    <property type="component" value="Chromosome"/>
</dbReference>
<evidence type="ECO:0000256" key="4">
    <source>
        <dbReference type="ARBA" id="ARBA00022989"/>
    </source>
</evidence>
<dbReference type="Pfam" id="PF09678">
    <property type="entry name" value="Caa3_CtaG"/>
    <property type="match status" value="1"/>
</dbReference>
<comment type="subcellular location">
    <subcellularLocation>
        <location evidence="1">Cell membrane</location>
        <topology evidence="1">Multi-pass membrane protein</topology>
    </subcellularLocation>
</comment>
<evidence type="ECO:0000256" key="5">
    <source>
        <dbReference type="ARBA" id="ARBA00023136"/>
    </source>
</evidence>
<keyword evidence="2" id="KW-1003">Cell membrane</keyword>